<name>A0A1Y1VHN4_9FUNG</name>
<sequence length="275" mass="32415">MLLYFTSLNFNSFSNYQDCSIKVIFKHSGVILMYLILNIYISTGDVLGIDYEQIKKDNIHLSESQFSEKHQKYSDLSKSLASKFEKYEMTLEEKILYRIERELKIFNDISRKIFNSNSGISSYSNDSFSSSTSNLATELYNTYTDILNKKTVTLYTLNIEFILIYIVILSFILITLIMKNNSKYGGDNFIQDKNGKWVYECPLYKLNFVMNIIEFFYVIYTLVKVKKVRNYVFIFKSLKNIGYSIIILVTLGPLSNVNIIFIYFVNLFFFFFLFY</sequence>
<keyword evidence="1" id="KW-0812">Transmembrane</keyword>
<comment type="caution">
    <text evidence="2">The sequence shown here is derived from an EMBL/GenBank/DDBJ whole genome shotgun (WGS) entry which is preliminary data.</text>
</comment>
<reference evidence="2 3" key="1">
    <citation type="submission" date="2016-08" db="EMBL/GenBank/DDBJ databases">
        <title>Genomes of anaerobic fungi encode conserved fungal cellulosomes for biomass hydrolysis.</title>
        <authorList>
            <consortium name="DOE Joint Genome Institute"/>
            <person name="Haitjema C.H."/>
            <person name="Gilmore S.P."/>
            <person name="Henske J.K."/>
            <person name="Solomon K.V."/>
            <person name="De Groot R."/>
            <person name="Kuo A."/>
            <person name="Mondo S.J."/>
            <person name="Salamov A.A."/>
            <person name="Labutti K."/>
            <person name="Zhao Z."/>
            <person name="Chiniquy J."/>
            <person name="Barry K."/>
            <person name="Brewer H.M."/>
            <person name="Purvine S.O."/>
            <person name="Wright A.T."/>
            <person name="Boxma B."/>
            <person name="Van Alen T."/>
            <person name="Hackstein J.H."/>
            <person name="Baker S.E."/>
            <person name="Grigoriev I.V."/>
            <person name="O'Malley M.A."/>
        </authorList>
    </citation>
    <scope>NUCLEOTIDE SEQUENCE [LARGE SCALE GENOMIC DNA]</scope>
    <source>
        <strain evidence="3">finn</strain>
    </source>
</reference>
<feature type="transmembrane region" description="Helical" evidence="1">
    <location>
        <begin position="243"/>
        <end position="274"/>
    </location>
</feature>
<keyword evidence="3" id="KW-1185">Reference proteome</keyword>
<keyword evidence="1" id="KW-1133">Transmembrane helix</keyword>
<organism evidence="2 3">
    <name type="scientific">Piromyces finnis</name>
    <dbReference type="NCBI Taxonomy" id="1754191"/>
    <lineage>
        <taxon>Eukaryota</taxon>
        <taxon>Fungi</taxon>
        <taxon>Fungi incertae sedis</taxon>
        <taxon>Chytridiomycota</taxon>
        <taxon>Chytridiomycota incertae sedis</taxon>
        <taxon>Neocallimastigomycetes</taxon>
        <taxon>Neocallimastigales</taxon>
        <taxon>Neocallimastigaceae</taxon>
        <taxon>Piromyces</taxon>
    </lineage>
</organism>
<dbReference type="EMBL" id="MCFH01000008">
    <property type="protein sequence ID" value="ORX55894.1"/>
    <property type="molecule type" value="Genomic_DNA"/>
</dbReference>
<feature type="transmembrane region" description="Helical" evidence="1">
    <location>
        <begin position="203"/>
        <end position="223"/>
    </location>
</feature>
<reference evidence="2 3" key="2">
    <citation type="submission" date="2016-08" db="EMBL/GenBank/DDBJ databases">
        <title>Pervasive Adenine N6-methylation of Active Genes in Fungi.</title>
        <authorList>
            <consortium name="DOE Joint Genome Institute"/>
            <person name="Mondo S.J."/>
            <person name="Dannebaum R.O."/>
            <person name="Kuo R.C."/>
            <person name="Labutti K."/>
            <person name="Haridas S."/>
            <person name="Kuo A."/>
            <person name="Salamov A."/>
            <person name="Ahrendt S.R."/>
            <person name="Lipzen A."/>
            <person name="Sullivan W."/>
            <person name="Andreopoulos W.B."/>
            <person name="Clum A."/>
            <person name="Lindquist E."/>
            <person name="Daum C."/>
            <person name="Ramamoorthy G.K."/>
            <person name="Gryganskyi A."/>
            <person name="Culley D."/>
            <person name="Magnuson J.K."/>
            <person name="James T.Y."/>
            <person name="O'Malley M.A."/>
            <person name="Stajich J.E."/>
            <person name="Spatafora J.W."/>
            <person name="Visel A."/>
            <person name="Grigoriev I.V."/>
        </authorList>
    </citation>
    <scope>NUCLEOTIDE SEQUENCE [LARGE SCALE GENOMIC DNA]</scope>
    <source>
        <strain evidence="3">finn</strain>
    </source>
</reference>
<accession>A0A1Y1VHN4</accession>
<keyword evidence="1" id="KW-0472">Membrane</keyword>
<protein>
    <submittedName>
        <fullName evidence="2">Uncharacterized protein</fullName>
    </submittedName>
</protein>
<evidence type="ECO:0000313" key="3">
    <source>
        <dbReference type="Proteomes" id="UP000193719"/>
    </source>
</evidence>
<dbReference type="Proteomes" id="UP000193719">
    <property type="component" value="Unassembled WGS sequence"/>
</dbReference>
<dbReference type="OrthoDB" id="10619738at2759"/>
<feature type="transmembrane region" description="Helical" evidence="1">
    <location>
        <begin position="157"/>
        <end position="178"/>
    </location>
</feature>
<evidence type="ECO:0000256" key="1">
    <source>
        <dbReference type="SAM" id="Phobius"/>
    </source>
</evidence>
<proteinExistence type="predicted"/>
<feature type="transmembrane region" description="Helical" evidence="1">
    <location>
        <begin position="20"/>
        <end position="41"/>
    </location>
</feature>
<evidence type="ECO:0000313" key="2">
    <source>
        <dbReference type="EMBL" id="ORX55894.1"/>
    </source>
</evidence>
<gene>
    <name evidence="2" type="ORF">BCR36DRAFT_281182</name>
</gene>
<dbReference type="AlphaFoldDB" id="A0A1Y1VHN4"/>